<sequence length="383" mass="42483">MNPIGPSARPDHAYAGPQTRSQWARRIPELLEDLREAFQSTSTFHLYSQVAVIAMHWENDDLNVLPLETELLQTLRDDYGFLTSSYTIPTTNCPNPQTRLLQHLLAWTTQHSGENTLRMYVYSGHAGNAGYQSIQWHLAGALNRNGRLTGPSINWWDIRGNLEVDPGAVCYVFDCCSAASGVLKDYAGAEFVAASAWEQPASLSQNFCFTRAFIDALKGLKGQNSTLADVYATIVRHAKDSQIEVLPIHIPKPGTRSVTIGHQDRPMRPAGGCQLKVLLSVNINDPNALNITDWKEWLSSNLPPTIRPEDLEIEGLYAGSTVILFTVPIQAWCFLPKNHAYTFISMVTSGNMLPPWRPSLPSRVAPPLNENQPFAGGSHKPIR</sequence>
<keyword evidence="2" id="KW-1185">Reference proteome</keyword>
<evidence type="ECO:0000313" key="2">
    <source>
        <dbReference type="Proteomes" id="UP000710440"/>
    </source>
</evidence>
<name>A0A9P3BKA7_ASPVI</name>
<protein>
    <submittedName>
        <fullName evidence="1">Uncharacterized protein</fullName>
    </submittedName>
</protein>
<accession>A0A9P3BKA7</accession>
<dbReference type="Proteomes" id="UP000710440">
    <property type="component" value="Unassembled WGS sequence"/>
</dbReference>
<dbReference type="AlphaFoldDB" id="A0A9P3BKA7"/>
<dbReference type="GeneID" id="66928099"/>
<comment type="caution">
    <text evidence="1">The sequence shown here is derived from an EMBL/GenBank/DDBJ whole genome shotgun (WGS) entry which is preliminary data.</text>
</comment>
<gene>
    <name evidence="1" type="ORF">Aspvir_000117</name>
</gene>
<dbReference type="OrthoDB" id="4457622at2759"/>
<proteinExistence type="predicted"/>
<dbReference type="EMBL" id="BOPL01000001">
    <property type="protein sequence ID" value="GIJ98009.1"/>
    <property type="molecule type" value="Genomic_DNA"/>
</dbReference>
<reference evidence="1 2" key="1">
    <citation type="submission" date="2021-02" db="EMBL/GenBank/DDBJ databases">
        <title>Pan-genome distribution and transcriptional activeness of fungal secondary metabolism genes in Aspergillus section Fumigati.</title>
        <authorList>
            <person name="Takahashi H."/>
            <person name="Umemura M."/>
            <person name="Ninomiya A."/>
            <person name="Kusuya Y."/>
            <person name="Urayama S."/>
            <person name="Shimizu M."/>
            <person name="Watanabe A."/>
            <person name="Kamei K."/>
            <person name="Yaguchi T."/>
            <person name="Hagiwara D."/>
        </authorList>
    </citation>
    <scope>NUCLEOTIDE SEQUENCE [LARGE SCALE GENOMIC DNA]</scope>
    <source>
        <strain evidence="1 2">IFM 47045</strain>
    </source>
</reference>
<evidence type="ECO:0000313" key="1">
    <source>
        <dbReference type="EMBL" id="GIJ98009.1"/>
    </source>
</evidence>
<organism evidence="1 2">
    <name type="scientific">Aspergillus viridinutans</name>
    <dbReference type="NCBI Taxonomy" id="75553"/>
    <lineage>
        <taxon>Eukaryota</taxon>
        <taxon>Fungi</taxon>
        <taxon>Dikarya</taxon>
        <taxon>Ascomycota</taxon>
        <taxon>Pezizomycotina</taxon>
        <taxon>Eurotiomycetes</taxon>
        <taxon>Eurotiomycetidae</taxon>
        <taxon>Eurotiales</taxon>
        <taxon>Aspergillaceae</taxon>
        <taxon>Aspergillus</taxon>
        <taxon>Aspergillus subgen. Fumigati</taxon>
    </lineage>
</organism>
<dbReference type="RefSeq" id="XP_043121196.1">
    <property type="nucleotide sequence ID" value="XM_043265261.1"/>
</dbReference>